<sequence>MAYKEKYPLDITPQGDTVQDSIKKNRDELLNVAQQMELKASGGGSGTGGGGAAGGGLRNRLLSGKVSNGEFSFLTGDNLSVMIDGSQTPVLLTFADGFDDYGAVDYLASITKKQSAWSLPANSTSYLYVERSASGAISYGSTTLEPLRQPDAPNAETDKMYYNTVSEKMFLYTGTYWKSILRVVVAVAVTDATRVKSIKYYKPGVGGDFIADKSITTNKLADGAVQSNNIGNEQVKKEHLASDVKTLIEGVRSEINKLTPVINDVLKKVYPVGAIYCSTVATNPNSLFGFGTWEYIEQGRVLLSQGGNYAAGTTGGSATHTLTAEEMPRHDHYGSTSANGGHSHTGTASAAGEHSHSGRVYSSGAGRGDTDGASRYQDKVRRDDSFALPAEINPSGQHSHSVSINSVGNHTHTIQNDGGGQAHSIMQPYLSVYMWKRVS</sequence>
<feature type="region of interest" description="Disordered" evidence="1">
    <location>
        <begin position="388"/>
        <end position="423"/>
    </location>
</feature>
<dbReference type="Pfam" id="PF21939">
    <property type="entry name" value="Gp10_C"/>
    <property type="match status" value="1"/>
</dbReference>
<feature type="compositionally biased region" description="Polar residues" evidence="1">
    <location>
        <begin position="334"/>
        <end position="348"/>
    </location>
</feature>
<organism evidence="3">
    <name type="scientific">Podoviridae sp. ctUSJ1</name>
    <dbReference type="NCBI Taxonomy" id="2826558"/>
    <lineage>
        <taxon>Viruses</taxon>
        <taxon>Duplodnaviria</taxon>
        <taxon>Heunggongvirae</taxon>
        <taxon>Uroviricota</taxon>
        <taxon>Caudoviricetes</taxon>
    </lineage>
</organism>
<name>A0A8S5NFU2_9CAUD</name>
<protein>
    <submittedName>
        <fullName evidence="3">Baseplate wedge protein</fullName>
    </submittedName>
</protein>
<reference evidence="3" key="1">
    <citation type="journal article" date="2021" name="Proc. Natl. Acad. Sci. U.S.A.">
        <title>A Catalog of Tens of Thousands of Viruses from Human Metagenomes Reveals Hidden Associations with Chronic Diseases.</title>
        <authorList>
            <person name="Tisza M.J."/>
            <person name="Buck C.B."/>
        </authorList>
    </citation>
    <scope>NUCLEOTIDE SEQUENCE</scope>
    <source>
        <strain evidence="3">CtUSJ1</strain>
    </source>
</reference>
<feature type="region of interest" description="Disordered" evidence="1">
    <location>
        <begin position="330"/>
        <end position="376"/>
    </location>
</feature>
<accession>A0A8S5NFU2</accession>
<dbReference type="PANTHER" id="PTHR19051">
    <property type="entry name" value="KERATIN-ASSOCIATED PROTEIN"/>
    <property type="match status" value="1"/>
</dbReference>
<evidence type="ECO:0000256" key="1">
    <source>
        <dbReference type="SAM" id="MobiDB-lite"/>
    </source>
</evidence>
<feature type="domain" description="Baseplate structural protein Gp10 C-terminal" evidence="2">
    <location>
        <begin position="266"/>
        <end position="438"/>
    </location>
</feature>
<proteinExistence type="predicted"/>
<evidence type="ECO:0000259" key="2">
    <source>
        <dbReference type="Pfam" id="PF21939"/>
    </source>
</evidence>
<dbReference type="EMBL" id="BK015155">
    <property type="protein sequence ID" value="DAD93186.1"/>
    <property type="molecule type" value="Genomic_DNA"/>
</dbReference>
<feature type="compositionally biased region" description="Polar residues" evidence="1">
    <location>
        <begin position="394"/>
        <end position="416"/>
    </location>
</feature>
<evidence type="ECO:0000313" key="3">
    <source>
        <dbReference type="EMBL" id="DAD93186.1"/>
    </source>
</evidence>
<dbReference type="InterPro" id="IPR053827">
    <property type="entry name" value="Gp10_C"/>
</dbReference>
<dbReference type="PANTHER" id="PTHR19051:SF32">
    <property type="entry name" value="KERATIN-ASSOCIATED PROTEIN 13-3"/>
    <property type="match status" value="1"/>
</dbReference>
<dbReference type="SUPFAM" id="SSF88874">
    <property type="entry name" value="Receptor-binding domain of short tail fibre protein gp12"/>
    <property type="match status" value="1"/>
</dbReference>